<name>A0AA46YJ89_9ACTN</name>
<protein>
    <recommendedName>
        <fullName evidence="6">Transport permease protein</fullName>
    </recommendedName>
</protein>
<feature type="transmembrane region" description="Helical" evidence="6">
    <location>
        <begin position="165"/>
        <end position="184"/>
    </location>
</feature>
<evidence type="ECO:0000256" key="3">
    <source>
        <dbReference type="ARBA" id="ARBA00022989"/>
    </source>
</evidence>
<dbReference type="Pfam" id="PF12698">
    <property type="entry name" value="ABC2_membrane_3"/>
    <property type="match status" value="1"/>
</dbReference>
<evidence type="ECO:0000256" key="1">
    <source>
        <dbReference type="ARBA" id="ARBA00004141"/>
    </source>
</evidence>
<reference evidence="8" key="1">
    <citation type="submission" date="2022-01" db="EMBL/GenBank/DDBJ databases">
        <title>Nocardioidaceae gen. sp. A5X3R13.</title>
        <authorList>
            <person name="Lopez Marin M.A."/>
            <person name="Uhlik O."/>
        </authorList>
    </citation>
    <scope>NUCLEOTIDE SEQUENCE</scope>
    <source>
        <strain evidence="8">A5X3R13</strain>
    </source>
</reference>
<dbReference type="GO" id="GO:0140359">
    <property type="term" value="F:ABC-type transporter activity"/>
    <property type="evidence" value="ECO:0007669"/>
    <property type="project" value="InterPro"/>
</dbReference>
<evidence type="ECO:0000256" key="5">
    <source>
        <dbReference type="ARBA" id="ARBA00023251"/>
    </source>
</evidence>
<dbReference type="InterPro" id="IPR000412">
    <property type="entry name" value="ABC_2_transport"/>
</dbReference>
<evidence type="ECO:0000313" key="8">
    <source>
        <dbReference type="EMBL" id="UYM04062.1"/>
    </source>
</evidence>
<feature type="transmembrane region" description="Helical" evidence="6">
    <location>
        <begin position="324"/>
        <end position="349"/>
    </location>
</feature>
<dbReference type="PRINTS" id="PR00164">
    <property type="entry name" value="ABC2TRNSPORT"/>
</dbReference>
<dbReference type="KEGG" id="sgrg:L0C25_16125"/>
<feature type="transmembrane region" description="Helical" evidence="6">
    <location>
        <begin position="272"/>
        <end position="291"/>
    </location>
</feature>
<keyword evidence="6" id="KW-0813">Transport</keyword>
<evidence type="ECO:0000313" key="9">
    <source>
        <dbReference type="Proteomes" id="UP001164390"/>
    </source>
</evidence>
<evidence type="ECO:0000256" key="6">
    <source>
        <dbReference type="RuleBase" id="RU361157"/>
    </source>
</evidence>
<feature type="transmembrane region" description="Helical" evidence="6">
    <location>
        <begin position="205"/>
        <end position="233"/>
    </location>
</feature>
<dbReference type="Proteomes" id="UP001164390">
    <property type="component" value="Chromosome"/>
</dbReference>
<organism evidence="8 9">
    <name type="scientific">Solicola gregarius</name>
    <dbReference type="NCBI Taxonomy" id="2908642"/>
    <lineage>
        <taxon>Bacteria</taxon>
        <taxon>Bacillati</taxon>
        <taxon>Actinomycetota</taxon>
        <taxon>Actinomycetes</taxon>
        <taxon>Propionibacteriales</taxon>
        <taxon>Nocardioidaceae</taxon>
        <taxon>Solicola</taxon>
    </lineage>
</organism>
<sequence length="354" mass="37333">MTGFVSLATAMAKGFIRDRMAMFFAILFPLMFLVLFAGLFNDEGDAPKSSVIQVGDVALLDDAPKQAKESYDEVLDISKSDDLDAAIADVREGDADAVITQQGDTIHVDYTAADQVGAATLQGVLQSIVQSANVQATGEPPTFNMETDQVEDESLTTVQYMTPGLLGWAIAMGATFGAAANLVVWRKNGMLRRLRLAPIPTSSIVLSRVVVSIGIAALQTVIFVSIASAFFGLQMTGGAWLSIPLLVCGTLSFMAIGLLAGSVSKTEEGATGLANFVILPMAFLSGSFFPLDEAPGWLQAVSQAFPLKHLNDGMLDVMVRGEGVAAIVGPCAFLLAIAAVLTAISARLFRWDAT</sequence>
<keyword evidence="4 6" id="KW-0472">Membrane</keyword>
<feature type="transmembrane region" description="Helical" evidence="6">
    <location>
        <begin position="21"/>
        <end position="40"/>
    </location>
</feature>
<keyword evidence="3 6" id="KW-1133">Transmembrane helix</keyword>
<dbReference type="GO" id="GO:0046677">
    <property type="term" value="P:response to antibiotic"/>
    <property type="evidence" value="ECO:0007669"/>
    <property type="project" value="UniProtKB-KW"/>
</dbReference>
<dbReference type="PROSITE" id="PS51012">
    <property type="entry name" value="ABC_TM2"/>
    <property type="match status" value="1"/>
</dbReference>
<keyword evidence="2 6" id="KW-0812">Transmembrane</keyword>
<keyword evidence="6" id="KW-1003">Cell membrane</keyword>
<dbReference type="PANTHER" id="PTHR43027:SF1">
    <property type="entry name" value="DOXORUBICIN RESISTANCE ABC TRANSPORTER PERMEASE PROTEIN DRRC-RELATED"/>
    <property type="match status" value="1"/>
</dbReference>
<proteinExistence type="inferred from homology"/>
<accession>A0AA46YJ89</accession>
<keyword evidence="9" id="KW-1185">Reference proteome</keyword>
<dbReference type="InterPro" id="IPR013525">
    <property type="entry name" value="ABC2_TM"/>
</dbReference>
<dbReference type="InterPro" id="IPR052902">
    <property type="entry name" value="ABC-2_transporter"/>
</dbReference>
<evidence type="ECO:0000256" key="2">
    <source>
        <dbReference type="ARBA" id="ARBA00022692"/>
    </source>
</evidence>
<dbReference type="EMBL" id="CP094970">
    <property type="protein sequence ID" value="UYM04062.1"/>
    <property type="molecule type" value="Genomic_DNA"/>
</dbReference>
<keyword evidence="5" id="KW-0046">Antibiotic resistance</keyword>
<evidence type="ECO:0000259" key="7">
    <source>
        <dbReference type="PROSITE" id="PS51012"/>
    </source>
</evidence>
<evidence type="ECO:0000256" key="4">
    <source>
        <dbReference type="ARBA" id="ARBA00023136"/>
    </source>
</evidence>
<dbReference type="GO" id="GO:0043190">
    <property type="term" value="C:ATP-binding cassette (ABC) transporter complex"/>
    <property type="evidence" value="ECO:0007669"/>
    <property type="project" value="InterPro"/>
</dbReference>
<dbReference type="AlphaFoldDB" id="A0AA46YJ89"/>
<comment type="subcellular location">
    <subcellularLocation>
        <location evidence="6">Cell membrane</location>
        <topology evidence="6">Multi-pass membrane protein</topology>
    </subcellularLocation>
    <subcellularLocation>
        <location evidence="1">Membrane</location>
        <topology evidence="1">Multi-pass membrane protein</topology>
    </subcellularLocation>
</comment>
<comment type="similarity">
    <text evidence="6">Belongs to the ABC-2 integral membrane protein family.</text>
</comment>
<feature type="transmembrane region" description="Helical" evidence="6">
    <location>
        <begin position="239"/>
        <end position="260"/>
    </location>
</feature>
<gene>
    <name evidence="8" type="ORF">L0C25_16125</name>
</gene>
<dbReference type="InterPro" id="IPR047817">
    <property type="entry name" value="ABC2_TM_bact-type"/>
</dbReference>
<feature type="domain" description="ABC transmembrane type-2" evidence="7">
    <location>
        <begin position="118"/>
        <end position="352"/>
    </location>
</feature>
<dbReference type="PANTHER" id="PTHR43027">
    <property type="entry name" value="DOXORUBICIN RESISTANCE ABC TRANSPORTER PERMEASE PROTEIN DRRC-RELATED"/>
    <property type="match status" value="1"/>
</dbReference>
<dbReference type="RefSeq" id="WP_271632713.1">
    <property type="nucleotide sequence ID" value="NZ_CP094970.1"/>
</dbReference>